<organism evidence="2 3">
    <name type="scientific">Granulicella rosea</name>
    <dbReference type="NCBI Taxonomy" id="474952"/>
    <lineage>
        <taxon>Bacteria</taxon>
        <taxon>Pseudomonadati</taxon>
        <taxon>Acidobacteriota</taxon>
        <taxon>Terriglobia</taxon>
        <taxon>Terriglobales</taxon>
        <taxon>Acidobacteriaceae</taxon>
        <taxon>Granulicella</taxon>
    </lineage>
</organism>
<dbReference type="AlphaFoldDB" id="A0A239M3S5"/>
<dbReference type="EMBL" id="FZOU01000009">
    <property type="protein sequence ID" value="SNT37261.1"/>
    <property type="molecule type" value="Genomic_DNA"/>
</dbReference>
<dbReference type="PROSITE" id="PS50075">
    <property type="entry name" value="CARRIER"/>
    <property type="match status" value="1"/>
</dbReference>
<dbReference type="OrthoDB" id="2623888at2"/>
<protein>
    <submittedName>
        <fullName evidence="2">Acyl carrier protein</fullName>
    </submittedName>
</protein>
<dbReference type="SUPFAM" id="SSF47336">
    <property type="entry name" value="ACP-like"/>
    <property type="match status" value="1"/>
</dbReference>
<dbReference type="Gene3D" id="1.10.1200.10">
    <property type="entry name" value="ACP-like"/>
    <property type="match status" value="1"/>
</dbReference>
<keyword evidence="3" id="KW-1185">Reference proteome</keyword>
<feature type="domain" description="Carrier" evidence="1">
    <location>
        <begin position="1"/>
        <end position="77"/>
    </location>
</feature>
<sequence length="78" mass="8469">MDKKPGILKVLQAVADEPITPGPDDSLFTSGLLDSFALTDFVTGLEEEFDVTIPDSDFSARKFDTIAKVEAYLDSKGK</sequence>
<evidence type="ECO:0000259" key="1">
    <source>
        <dbReference type="PROSITE" id="PS50075"/>
    </source>
</evidence>
<reference evidence="2 3" key="1">
    <citation type="submission" date="2017-06" db="EMBL/GenBank/DDBJ databases">
        <authorList>
            <person name="Kim H.J."/>
            <person name="Triplett B.A."/>
        </authorList>
    </citation>
    <scope>NUCLEOTIDE SEQUENCE [LARGE SCALE GENOMIC DNA]</scope>
    <source>
        <strain evidence="2 3">DSM 18704</strain>
    </source>
</reference>
<name>A0A239M3S5_9BACT</name>
<dbReference type="Pfam" id="PF00550">
    <property type="entry name" value="PP-binding"/>
    <property type="match status" value="1"/>
</dbReference>
<dbReference type="InterPro" id="IPR009081">
    <property type="entry name" value="PP-bd_ACP"/>
</dbReference>
<accession>A0A239M3S5</accession>
<evidence type="ECO:0000313" key="2">
    <source>
        <dbReference type="EMBL" id="SNT37261.1"/>
    </source>
</evidence>
<dbReference type="Proteomes" id="UP000198356">
    <property type="component" value="Unassembled WGS sequence"/>
</dbReference>
<evidence type="ECO:0000313" key="3">
    <source>
        <dbReference type="Proteomes" id="UP000198356"/>
    </source>
</evidence>
<gene>
    <name evidence="2" type="ORF">SAMN05421770_10992</name>
</gene>
<dbReference type="InterPro" id="IPR036736">
    <property type="entry name" value="ACP-like_sf"/>
</dbReference>
<dbReference type="RefSeq" id="WP_089410083.1">
    <property type="nucleotide sequence ID" value="NZ_FZOU01000009.1"/>
</dbReference>
<proteinExistence type="predicted"/>